<name>A0ABQ4YIC7_9ASTR</name>
<feature type="non-terminal residue" evidence="1">
    <location>
        <position position="501"/>
    </location>
</feature>
<gene>
    <name evidence="1" type="ORF">Tco_0727077</name>
</gene>
<proteinExistence type="predicted"/>
<organism evidence="1 2">
    <name type="scientific">Tanacetum coccineum</name>
    <dbReference type="NCBI Taxonomy" id="301880"/>
    <lineage>
        <taxon>Eukaryota</taxon>
        <taxon>Viridiplantae</taxon>
        <taxon>Streptophyta</taxon>
        <taxon>Embryophyta</taxon>
        <taxon>Tracheophyta</taxon>
        <taxon>Spermatophyta</taxon>
        <taxon>Magnoliopsida</taxon>
        <taxon>eudicotyledons</taxon>
        <taxon>Gunneridae</taxon>
        <taxon>Pentapetalae</taxon>
        <taxon>asterids</taxon>
        <taxon>campanulids</taxon>
        <taxon>Asterales</taxon>
        <taxon>Asteraceae</taxon>
        <taxon>Asteroideae</taxon>
        <taxon>Anthemideae</taxon>
        <taxon>Anthemidinae</taxon>
        <taxon>Tanacetum</taxon>
    </lineage>
</organism>
<dbReference type="EMBL" id="BQNB010010430">
    <property type="protein sequence ID" value="GJS77196.1"/>
    <property type="molecule type" value="Genomic_DNA"/>
</dbReference>
<sequence length="501" mass="57191">MTRSSPNWKKEYAEKIGFSLLLFIEYLEPPGGKDNVVKPEICLTALSMLCIVDCKYPRAKISRQVYHQMDEWIPWICEHANKGSLIEIDLSIYFEALHNLLLKLSKFIILEFLIFDTILGEGGFRKVYKGWIEEEFGSKFTGSVTIIAVKKLNSEILQGVEEWQEDPTNIFRSSFRDSLQGFSELLSSLTDFIILIMVLFFTRWDPPQKCKKMKRSQDMQLIQKLRDDQKRMKKVFDVMSGSSYGEVYRSEWNRTEVAVEKFMNQDISGDALTQFKSEVSTRDNNSNDDNSMQKQLHDQGYSSLNMNDADIVDNRKWAAVFSWITCIFSASHVMGNLLARKLEVVIPEYAVPKLITKLRNKLARISELSRANVKLLDTSGAAQQGIMHSDQYSVAQSTSASHQYCLVASHSMFIIPQLHFRSNPESINNQQIAMLPVTRNILVVPKLSTKSRNKLAQISEIKEYDTTFQTLPSSNYVGSLSPNLYTPDLPNAISTIENSST</sequence>
<dbReference type="Gene3D" id="3.30.200.20">
    <property type="entry name" value="Phosphorylase Kinase, domain 1"/>
    <property type="match status" value="2"/>
</dbReference>
<accession>A0ABQ4YIC7</accession>
<evidence type="ECO:0000313" key="1">
    <source>
        <dbReference type="EMBL" id="GJS77196.1"/>
    </source>
</evidence>
<keyword evidence="2" id="KW-1185">Reference proteome</keyword>
<reference evidence="1" key="1">
    <citation type="journal article" date="2022" name="Int. J. Mol. Sci.">
        <title>Draft Genome of Tanacetum Coccineum: Genomic Comparison of Closely Related Tanacetum-Family Plants.</title>
        <authorList>
            <person name="Yamashiro T."/>
            <person name="Shiraishi A."/>
            <person name="Nakayama K."/>
            <person name="Satake H."/>
        </authorList>
    </citation>
    <scope>NUCLEOTIDE SEQUENCE</scope>
</reference>
<protein>
    <submittedName>
        <fullName evidence="1">Uncharacterized protein</fullName>
    </submittedName>
</protein>
<dbReference type="Proteomes" id="UP001151760">
    <property type="component" value="Unassembled WGS sequence"/>
</dbReference>
<evidence type="ECO:0000313" key="2">
    <source>
        <dbReference type="Proteomes" id="UP001151760"/>
    </source>
</evidence>
<comment type="caution">
    <text evidence="1">The sequence shown here is derived from an EMBL/GenBank/DDBJ whole genome shotgun (WGS) entry which is preliminary data.</text>
</comment>
<reference evidence="1" key="2">
    <citation type="submission" date="2022-01" db="EMBL/GenBank/DDBJ databases">
        <authorList>
            <person name="Yamashiro T."/>
            <person name="Shiraishi A."/>
            <person name="Satake H."/>
            <person name="Nakayama K."/>
        </authorList>
    </citation>
    <scope>NUCLEOTIDE SEQUENCE</scope>
</reference>